<protein>
    <submittedName>
        <fullName evidence="2">Uncharacterized protein</fullName>
    </submittedName>
</protein>
<evidence type="ECO:0000313" key="2">
    <source>
        <dbReference type="EMBL" id="NYH87735.1"/>
    </source>
</evidence>
<dbReference type="InterPro" id="IPR006311">
    <property type="entry name" value="TAT_signal"/>
</dbReference>
<dbReference type="AlphaFoldDB" id="A0A852Z693"/>
<evidence type="ECO:0000256" key="1">
    <source>
        <dbReference type="SAM" id="MobiDB-lite"/>
    </source>
</evidence>
<sequence length="417" mass="44672">MADDRGTSRRRFLTLAAGTAIASGVAPVASARTAGMAGAPTSPTSPTERGGPMAPDPYARWENGPCPRPDPAYFPIGVWLQDPALAPQYQQAGINLYVGLWQGPTEEQLTTLAGYGMSVLADQNDVGLGREAAGPLVGWTQMDEPDNAQPLPGGGYGPPVDPAVIADRYHRMVSADRTRPVLLNLGRGVADDDWIGRGPDASLDDYPKYVGGADIVSFDVYPVADGLPLWLVAKGLDRLRAWCGRDKIIWNFVETTNISGNNQVTPHQFRAEVWMSLIHGSRGILYFVHRFAPEFDAARLLHDPQMLAAVTATNALIHRLAPVLNRPSLPGAVEVTGSDAAVPIDTMVKRLTGVTYVFAVAMRDASTVGHFVLGGAAAGASRVEVVAEDRTVAVSRGRFSDAFDGYGVHIYRIVHPR</sequence>
<dbReference type="PROSITE" id="PS51318">
    <property type="entry name" value="TAT"/>
    <property type="match status" value="1"/>
</dbReference>
<dbReference type="InterPro" id="IPR017853">
    <property type="entry name" value="GH"/>
</dbReference>
<dbReference type="RefSeq" id="WP_179785753.1">
    <property type="nucleotide sequence ID" value="NZ_BAAARR010000034.1"/>
</dbReference>
<organism evidence="2 3">
    <name type="scientific">Actinopolymorpha rutila</name>
    <dbReference type="NCBI Taxonomy" id="446787"/>
    <lineage>
        <taxon>Bacteria</taxon>
        <taxon>Bacillati</taxon>
        <taxon>Actinomycetota</taxon>
        <taxon>Actinomycetes</taxon>
        <taxon>Propionibacteriales</taxon>
        <taxon>Actinopolymorphaceae</taxon>
        <taxon>Actinopolymorpha</taxon>
    </lineage>
</organism>
<dbReference type="Gene3D" id="3.20.20.80">
    <property type="entry name" value="Glycosidases"/>
    <property type="match status" value="1"/>
</dbReference>
<proteinExistence type="predicted"/>
<reference evidence="2 3" key="1">
    <citation type="submission" date="2020-07" db="EMBL/GenBank/DDBJ databases">
        <title>Sequencing the genomes of 1000 actinobacteria strains.</title>
        <authorList>
            <person name="Klenk H.-P."/>
        </authorList>
    </citation>
    <scope>NUCLEOTIDE SEQUENCE [LARGE SCALE GENOMIC DNA]</scope>
    <source>
        <strain evidence="2 3">DSM 18448</strain>
    </source>
</reference>
<dbReference type="EMBL" id="JACBZH010000001">
    <property type="protein sequence ID" value="NYH87735.1"/>
    <property type="molecule type" value="Genomic_DNA"/>
</dbReference>
<evidence type="ECO:0000313" key="3">
    <source>
        <dbReference type="Proteomes" id="UP000579605"/>
    </source>
</evidence>
<accession>A0A852Z693</accession>
<keyword evidence="3" id="KW-1185">Reference proteome</keyword>
<feature type="region of interest" description="Disordered" evidence="1">
    <location>
        <begin position="32"/>
        <end position="52"/>
    </location>
</feature>
<name>A0A852Z693_9ACTN</name>
<gene>
    <name evidence="2" type="ORF">F4554_000373</name>
</gene>
<dbReference type="SUPFAM" id="SSF51445">
    <property type="entry name" value="(Trans)glycosidases"/>
    <property type="match status" value="1"/>
</dbReference>
<comment type="caution">
    <text evidence="2">The sequence shown here is derived from an EMBL/GenBank/DDBJ whole genome shotgun (WGS) entry which is preliminary data.</text>
</comment>
<dbReference type="Proteomes" id="UP000579605">
    <property type="component" value="Unassembled WGS sequence"/>
</dbReference>